<accession>A0AAD3YNR1</accession>
<protein>
    <submittedName>
        <fullName evidence="2">Uncharacterized protein</fullName>
    </submittedName>
</protein>
<name>A0AAD3YNR1_KLEOX</name>
<dbReference type="Proteomes" id="UP000868497">
    <property type="component" value="Unassembled WGS sequence"/>
</dbReference>
<dbReference type="EMBL" id="DACXIC010000003">
    <property type="protein sequence ID" value="HAU4355564.1"/>
    <property type="molecule type" value="Genomic_DNA"/>
</dbReference>
<evidence type="ECO:0000313" key="2">
    <source>
        <dbReference type="EMBL" id="HAU4355564.1"/>
    </source>
</evidence>
<evidence type="ECO:0000313" key="3">
    <source>
        <dbReference type="Proteomes" id="UP000868497"/>
    </source>
</evidence>
<proteinExistence type="predicted"/>
<sequence>MGFRTPRSGLHPERTGPPLDPAKLRVWQTPLTEFPAWRHKGYRPRSPGKAHQAPPPGEYRILPEAMLRICPGYRSADD</sequence>
<feature type="region of interest" description="Disordered" evidence="1">
    <location>
        <begin position="1"/>
        <end position="22"/>
    </location>
</feature>
<comment type="caution">
    <text evidence="2">The sequence shown here is derived from an EMBL/GenBank/DDBJ whole genome shotgun (WGS) entry which is preliminary data.</text>
</comment>
<reference evidence="2" key="2">
    <citation type="submission" date="2019-09" db="EMBL/GenBank/DDBJ databases">
        <authorList>
            <consortium name="NCBI Pathogen Detection Project"/>
        </authorList>
    </citation>
    <scope>NUCLEOTIDE SEQUENCE</scope>
    <source>
        <strain evidence="2">AUSMDU00005748</strain>
    </source>
</reference>
<organism evidence="2 3">
    <name type="scientific">Klebsiella oxytoca</name>
    <dbReference type="NCBI Taxonomy" id="571"/>
    <lineage>
        <taxon>Bacteria</taxon>
        <taxon>Pseudomonadati</taxon>
        <taxon>Pseudomonadota</taxon>
        <taxon>Gammaproteobacteria</taxon>
        <taxon>Enterobacterales</taxon>
        <taxon>Enterobacteriaceae</taxon>
        <taxon>Klebsiella/Raoultella group</taxon>
        <taxon>Klebsiella</taxon>
    </lineage>
</organism>
<dbReference type="AlphaFoldDB" id="A0AAD3YNR1"/>
<feature type="region of interest" description="Disordered" evidence="1">
    <location>
        <begin position="38"/>
        <end position="58"/>
    </location>
</feature>
<feature type="compositionally biased region" description="Basic residues" evidence="1">
    <location>
        <begin position="38"/>
        <end position="48"/>
    </location>
</feature>
<gene>
    <name evidence="2" type="ORF">F6W21_04390</name>
</gene>
<evidence type="ECO:0000256" key="1">
    <source>
        <dbReference type="SAM" id="MobiDB-lite"/>
    </source>
</evidence>
<reference evidence="2" key="1">
    <citation type="journal article" date="2018" name="Genome Biol.">
        <title>SKESA: strategic k-mer extension for scrupulous assemblies.</title>
        <authorList>
            <person name="Souvorov A."/>
            <person name="Agarwala R."/>
            <person name="Lipman D.J."/>
        </authorList>
    </citation>
    <scope>NUCLEOTIDE SEQUENCE</scope>
    <source>
        <strain evidence="2">AUSMDU00005748</strain>
    </source>
</reference>